<protein>
    <submittedName>
        <fullName evidence="1">Uncharacterized protein</fullName>
    </submittedName>
</protein>
<dbReference type="EMBL" id="MU157917">
    <property type="protein sequence ID" value="KAF9523448.1"/>
    <property type="molecule type" value="Genomic_DNA"/>
</dbReference>
<name>A0A9P6E6D5_9AGAR</name>
<organism evidence="1 2">
    <name type="scientific">Crepidotus variabilis</name>
    <dbReference type="NCBI Taxonomy" id="179855"/>
    <lineage>
        <taxon>Eukaryota</taxon>
        <taxon>Fungi</taxon>
        <taxon>Dikarya</taxon>
        <taxon>Basidiomycota</taxon>
        <taxon>Agaricomycotina</taxon>
        <taxon>Agaricomycetes</taxon>
        <taxon>Agaricomycetidae</taxon>
        <taxon>Agaricales</taxon>
        <taxon>Agaricineae</taxon>
        <taxon>Crepidotaceae</taxon>
        <taxon>Crepidotus</taxon>
    </lineage>
</organism>
<accession>A0A9P6E6D5</accession>
<comment type="caution">
    <text evidence="1">The sequence shown here is derived from an EMBL/GenBank/DDBJ whole genome shotgun (WGS) entry which is preliminary data.</text>
</comment>
<evidence type="ECO:0000313" key="1">
    <source>
        <dbReference type="EMBL" id="KAF9523448.1"/>
    </source>
</evidence>
<gene>
    <name evidence="1" type="ORF">CPB83DRAFT_839691</name>
</gene>
<dbReference type="Proteomes" id="UP000807306">
    <property type="component" value="Unassembled WGS sequence"/>
</dbReference>
<keyword evidence="2" id="KW-1185">Reference proteome</keyword>
<evidence type="ECO:0000313" key="2">
    <source>
        <dbReference type="Proteomes" id="UP000807306"/>
    </source>
</evidence>
<proteinExistence type="predicted"/>
<reference evidence="1" key="1">
    <citation type="submission" date="2020-11" db="EMBL/GenBank/DDBJ databases">
        <authorList>
            <consortium name="DOE Joint Genome Institute"/>
            <person name="Ahrendt S."/>
            <person name="Riley R."/>
            <person name="Andreopoulos W."/>
            <person name="Labutti K."/>
            <person name="Pangilinan J."/>
            <person name="Ruiz-Duenas F.J."/>
            <person name="Barrasa J.M."/>
            <person name="Sanchez-Garcia M."/>
            <person name="Camarero S."/>
            <person name="Miyauchi S."/>
            <person name="Serrano A."/>
            <person name="Linde D."/>
            <person name="Babiker R."/>
            <person name="Drula E."/>
            <person name="Ayuso-Fernandez I."/>
            <person name="Pacheco R."/>
            <person name="Padilla G."/>
            <person name="Ferreira P."/>
            <person name="Barriuso J."/>
            <person name="Kellner H."/>
            <person name="Castanera R."/>
            <person name="Alfaro M."/>
            <person name="Ramirez L."/>
            <person name="Pisabarro A.G."/>
            <person name="Kuo A."/>
            <person name="Tritt A."/>
            <person name="Lipzen A."/>
            <person name="He G."/>
            <person name="Yan M."/>
            <person name="Ng V."/>
            <person name="Cullen D."/>
            <person name="Martin F."/>
            <person name="Rosso M.-N."/>
            <person name="Henrissat B."/>
            <person name="Hibbett D."/>
            <person name="Martinez A.T."/>
            <person name="Grigoriev I.V."/>
        </authorList>
    </citation>
    <scope>NUCLEOTIDE SEQUENCE</scope>
    <source>
        <strain evidence="1">CBS 506.95</strain>
    </source>
</reference>
<sequence>MPSMPNELIAEISSYANVETAFAWLFVNKAKYLWTHQNHIGPLLNLLPKMLWRINTIPPYLPLSQQWRDQFETPLLRVACIKAAQNNHDVKDYMPAKYNNNVYGKLLDICQIEVCKRIEIPEGVRSLRRLGSAPGSLRELHVTHPSPQLELWKQCAYWPNLTTLHLTERMPRLDYLYANILHIHSIETFKLH</sequence>
<dbReference type="AlphaFoldDB" id="A0A9P6E6D5"/>